<dbReference type="InterPro" id="IPR036397">
    <property type="entry name" value="RNaseH_sf"/>
</dbReference>
<reference evidence="2 3" key="1">
    <citation type="journal article" date="2018" name="PLoS Genet.">
        <title>Population sequencing reveals clonal diversity and ancestral inbreeding in the grapevine cultivar Chardonnay.</title>
        <authorList>
            <person name="Roach M.J."/>
            <person name="Johnson D.L."/>
            <person name="Bohlmann J."/>
            <person name="van Vuuren H.J."/>
            <person name="Jones S.J."/>
            <person name="Pretorius I.S."/>
            <person name="Schmidt S.A."/>
            <person name="Borneman A.R."/>
        </authorList>
    </citation>
    <scope>NUCLEOTIDE SEQUENCE [LARGE SCALE GENOMIC DNA]</scope>
    <source>
        <strain evidence="3">cv. Chardonnay</strain>
        <tissue evidence="2">Leaf</tissue>
    </source>
</reference>
<organism evidence="2 3">
    <name type="scientific">Vitis vinifera</name>
    <name type="common">Grape</name>
    <dbReference type="NCBI Taxonomy" id="29760"/>
    <lineage>
        <taxon>Eukaryota</taxon>
        <taxon>Viridiplantae</taxon>
        <taxon>Streptophyta</taxon>
        <taxon>Embryophyta</taxon>
        <taxon>Tracheophyta</taxon>
        <taxon>Spermatophyta</taxon>
        <taxon>Magnoliopsida</taxon>
        <taxon>eudicotyledons</taxon>
        <taxon>Gunneridae</taxon>
        <taxon>Pentapetalae</taxon>
        <taxon>rosids</taxon>
        <taxon>Vitales</taxon>
        <taxon>Vitaceae</taxon>
        <taxon>Viteae</taxon>
        <taxon>Vitis</taxon>
    </lineage>
</organism>
<evidence type="ECO:0000313" key="2">
    <source>
        <dbReference type="EMBL" id="RVX01394.1"/>
    </source>
</evidence>
<dbReference type="Gene3D" id="3.30.420.10">
    <property type="entry name" value="Ribonuclease H-like superfamily/Ribonuclease H"/>
    <property type="match status" value="1"/>
</dbReference>
<protein>
    <recommendedName>
        <fullName evidence="1">RNase H type-1 domain-containing protein</fullName>
    </recommendedName>
</protein>
<sequence length="75" mass="8483">MIGAYEVKDDKMAKYLVLVQDMMTRFEFIMFELVPRSEDEQADALANLTFTLACLACSISLKSLDRPSIDATPIF</sequence>
<comment type="caution">
    <text evidence="2">The sequence shown here is derived from an EMBL/GenBank/DDBJ whole genome shotgun (WGS) entry which is preliminary data.</text>
</comment>
<dbReference type="GO" id="GO:0004523">
    <property type="term" value="F:RNA-DNA hybrid ribonuclease activity"/>
    <property type="evidence" value="ECO:0007669"/>
    <property type="project" value="InterPro"/>
</dbReference>
<evidence type="ECO:0000259" key="1">
    <source>
        <dbReference type="Pfam" id="PF13456"/>
    </source>
</evidence>
<dbReference type="PANTHER" id="PTHR48475">
    <property type="entry name" value="RIBONUCLEASE H"/>
    <property type="match status" value="1"/>
</dbReference>
<dbReference type="AlphaFoldDB" id="A0A438IXG5"/>
<dbReference type="Proteomes" id="UP000288805">
    <property type="component" value="Unassembled WGS sequence"/>
</dbReference>
<evidence type="ECO:0000313" key="3">
    <source>
        <dbReference type="Proteomes" id="UP000288805"/>
    </source>
</evidence>
<dbReference type="GO" id="GO:0003676">
    <property type="term" value="F:nucleic acid binding"/>
    <property type="evidence" value="ECO:0007669"/>
    <property type="project" value="InterPro"/>
</dbReference>
<name>A0A438IXG5_VITVI</name>
<dbReference type="PANTHER" id="PTHR48475:SF2">
    <property type="entry name" value="RIBONUCLEASE H"/>
    <property type="match status" value="1"/>
</dbReference>
<proteinExistence type="predicted"/>
<dbReference type="InterPro" id="IPR002156">
    <property type="entry name" value="RNaseH_domain"/>
</dbReference>
<gene>
    <name evidence="2" type="ORF">CK203_031245</name>
</gene>
<dbReference type="EMBL" id="QGNW01000076">
    <property type="protein sequence ID" value="RVX01394.1"/>
    <property type="molecule type" value="Genomic_DNA"/>
</dbReference>
<feature type="domain" description="RNase H type-1" evidence="1">
    <location>
        <begin position="8"/>
        <end position="48"/>
    </location>
</feature>
<dbReference type="Pfam" id="PF13456">
    <property type="entry name" value="RVT_3"/>
    <property type="match status" value="1"/>
</dbReference>
<accession>A0A438IXG5</accession>